<name>A0A0K2VBV9_LEPSM</name>
<organism evidence="1">
    <name type="scientific">Lepeophtheirus salmonis</name>
    <name type="common">Salmon louse</name>
    <name type="synonym">Caligus salmonis</name>
    <dbReference type="NCBI Taxonomy" id="72036"/>
    <lineage>
        <taxon>Eukaryota</taxon>
        <taxon>Metazoa</taxon>
        <taxon>Ecdysozoa</taxon>
        <taxon>Arthropoda</taxon>
        <taxon>Crustacea</taxon>
        <taxon>Multicrustacea</taxon>
        <taxon>Hexanauplia</taxon>
        <taxon>Copepoda</taxon>
        <taxon>Siphonostomatoida</taxon>
        <taxon>Caligidae</taxon>
        <taxon>Lepeophtheirus</taxon>
    </lineage>
</organism>
<accession>A0A0K2VBV9</accession>
<reference evidence="1" key="1">
    <citation type="submission" date="2014-05" db="EMBL/GenBank/DDBJ databases">
        <authorList>
            <person name="Chronopoulou M."/>
        </authorList>
    </citation>
    <scope>NUCLEOTIDE SEQUENCE</scope>
    <source>
        <tissue evidence="1">Whole organism</tissue>
    </source>
</reference>
<proteinExistence type="predicted"/>
<dbReference type="EMBL" id="HACA01030035">
    <property type="protein sequence ID" value="CDW47396.1"/>
    <property type="molecule type" value="Transcribed_RNA"/>
</dbReference>
<sequence length="11" mass="1453">MIFFTRRRNIV</sequence>
<evidence type="ECO:0000313" key="1">
    <source>
        <dbReference type="EMBL" id="CDW47396.1"/>
    </source>
</evidence>
<protein>
    <submittedName>
        <fullName evidence="1">Uncharacterized protein</fullName>
    </submittedName>
</protein>